<keyword evidence="3" id="KW-1185">Reference proteome</keyword>
<sequence length="216" mass="23143">MRLSLLAVTALFAVAFGAPAPPEEVASAVAGSVVTNKGVTYEMQDLGQEIRAFAGKVDDGEYPHPVTYKVNEGFECRFYLESSRGVGAPIGEFTGSGDFGNNWVAFYACWHTTAVVIQRQQEAGGVEMIPCGFTLTANGGNPSLSETGKNPARLRYFAINGIPYVPVGYRVVQNCTCRFYGNSGRGGAELIKEVVGLADGDFEGKTALQYECWIGK</sequence>
<dbReference type="EMBL" id="JAGMVJ010000001">
    <property type="protein sequence ID" value="KAH7096064.1"/>
    <property type="molecule type" value="Genomic_DNA"/>
</dbReference>
<feature type="signal peptide" evidence="1">
    <location>
        <begin position="1"/>
        <end position="17"/>
    </location>
</feature>
<dbReference type="AlphaFoldDB" id="A0A8K0RKA5"/>
<evidence type="ECO:0000313" key="3">
    <source>
        <dbReference type="Proteomes" id="UP000813461"/>
    </source>
</evidence>
<dbReference type="Proteomes" id="UP000813461">
    <property type="component" value="Unassembled WGS sequence"/>
</dbReference>
<organism evidence="2 3">
    <name type="scientific">Paraphoma chrysanthemicola</name>
    <dbReference type="NCBI Taxonomy" id="798071"/>
    <lineage>
        <taxon>Eukaryota</taxon>
        <taxon>Fungi</taxon>
        <taxon>Dikarya</taxon>
        <taxon>Ascomycota</taxon>
        <taxon>Pezizomycotina</taxon>
        <taxon>Dothideomycetes</taxon>
        <taxon>Pleosporomycetidae</taxon>
        <taxon>Pleosporales</taxon>
        <taxon>Pleosporineae</taxon>
        <taxon>Phaeosphaeriaceae</taxon>
        <taxon>Paraphoma</taxon>
    </lineage>
</organism>
<protein>
    <submittedName>
        <fullName evidence="2">Uncharacterized protein</fullName>
    </submittedName>
</protein>
<evidence type="ECO:0000256" key="1">
    <source>
        <dbReference type="SAM" id="SignalP"/>
    </source>
</evidence>
<accession>A0A8K0RKA5</accession>
<proteinExistence type="predicted"/>
<comment type="caution">
    <text evidence="2">The sequence shown here is derived from an EMBL/GenBank/DDBJ whole genome shotgun (WGS) entry which is preliminary data.</text>
</comment>
<evidence type="ECO:0000313" key="2">
    <source>
        <dbReference type="EMBL" id="KAH7096064.1"/>
    </source>
</evidence>
<gene>
    <name evidence="2" type="ORF">FB567DRAFT_587340</name>
</gene>
<keyword evidence="1" id="KW-0732">Signal</keyword>
<name>A0A8K0RKA5_9PLEO</name>
<feature type="chain" id="PRO_5035437672" evidence="1">
    <location>
        <begin position="18"/>
        <end position="216"/>
    </location>
</feature>
<dbReference type="OrthoDB" id="3692973at2759"/>
<reference evidence="2" key="1">
    <citation type="journal article" date="2021" name="Nat. Commun.">
        <title>Genetic determinants of endophytism in the Arabidopsis root mycobiome.</title>
        <authorList>
            <person name="Mesny F."/>
            <person name="Miyauchi S."/>
            <person name="Thiergart T."/>
            <person name="Pickel B."/>
            <person name="Atanasova L."/>
            <person name="Karlsson M."/>
            <person name="Huettel B."/>
            <person name="Barry K.W."/>
            <person name="Haridas S."/>
            <person name="Chen C."/>
            <person name="Bauer D."/>
            <person name="Andreopoulos W."/>
            <person name="Pangilinan J."/>
            <person name="LaButti K."/>
            <person name="Riley R."/>
            <person name="Lipzen A."/>
            <person name="Clum A."/>
            <person name="Drula E."/>
            <person name="Henrissat B."/>
            <person name="Kohler A."/>
            <person name="Grigoriev I.V."/>
            <person name="Martin F.M."/>
            <person name="Hacquard S."/>
        </authorList>
    </citation>
    <scope>NUCLEOTIDE SEQUENCE</scope>
    <source>
        <strain evidence="2">MPI-SDFR-AT-0120</strain>
    </source>
</reference>